<proteinExistence type="predicted"/>
<dbReference type="RefSeq" id="WP_077751881.1">
    <property type="nucleotide sequence ID" value="NZ_CP014782.1"/>
</dbReference>
<keyword evidence="2" id="KW-1185">Reference proteome</keyword>
<name>A0A1S6HM28_9GAMM</name>
<dbReference type="OrthoDB" id="5888461at2"/>
<dbReference type="Proteomes" id="UP000189545">
    <property type="component" value="Chromosome"/>
</dbReference>
<accession>A0A1S6HM28</accession>
<dbReference type="KEGG" id="spsw:Sps_01420"/>
<organism evidence="1 2">
    <name type="scientific">Shewanella psychrophila</name>
    <dbReference type="NCBI Taxonomy" id="225848"/>
    <lineage>
        <taxon>Bacteria</taxon>
        <taxon>Pseudomonadati</taxon>
        <taxon>Pseudomonadota</taxon>
        <taxon>Gammaproteobacteria</taxon>
        <taxon>Alteromonadales</taxon>
        <taxon>Shewanellaceae</taxon>
        <taxon>Shewanella</taxon>
    </lineage>
</organism>
<gene>
    <name evidence="1" type="ORF">Sps_01420</name>
</gene>
<evidence type="ECO:0000313" key="2">
    <source>
        <dbReference type="Proteomes" id="UP000189545"/>
    </source>
</evidence>
<reference evidence="1 2" key="1">
    <citation type="submission" date="2016-03" db="EMBL/GenBank/DDBJ databases">
        <title>Complete genome sequence of Shewanella psychrophila WP2, a deep sea bacterium isolated from west Pacific sediment.</title>
        <authorList>
            <person name="Xu G."/>
            <person name="Jian H."/>
        </authorList>
    </citation>
    <scope>NUCLEOTIDE SEQUENCE [LARGE SCALE GENOMIC DNA]</scope>
    <source>
        <strain evidence="1 2">WP2</strain>
    </source>
</reference>
<protein>
    <submittedName>
        <fullName evidence="1">Uncharacterized protein</fullName>
    </submittedName>
</protein>
<evidence type="ECO:0000313" key="1">
    <source>
        <dbReference type="EMBL" id="AQS36586.1"/>
    </source>
</evidence>
<dbReference type="STRING" id="225848.Sps_01420"/>
<dbReference type="AlphaFoldDB" id="A0A1S6HM28"/>
<dbReference type="EMBL" id="CP014782">
    <property type="protein sequence ID" value="AQS36586.1"/>
    <property type="molecule type" value="Genomic_DNA"/>
</dbReference>
<sequence>MTQSAFLIDVPFEFRHTCWFCNEPSNCVFEYHATVHTPHPSLGIPACKECLKLAKKSPLTSIWDCQLAVKDELMRIYAKHLAIGVNWTEQELIDSEFSCKVFEGFKKSAWMMYLIARDRVNATGWPLSLDGIDIDNSDFVVGFEFDGVKYSSLSKAVSHYSQALGLDRLFFEAILSQVGRQRFSYAVRIARINIASPKRVKQEVVKDIAIEQGTPLADKTWF</sequence>